<keyword evidence="2" id="KW-0812">Transmembrane</keyword>
<keyword evidence="4" id="KW-1185">Reference proteome</keyword>
<organism evidence="3 4">
    <name type="scientific">Parazoarcus communis SWub3 = DSM 12120</name>
    <dbReference type="NCBI Taxonomy" id="1121029"/>
    <lineage>
        <taxon>Bacteria</taxon>
        <taxon>Pseudomonadati</taxon>
        <taxon>Pseudomonadota</taxon>
        <taxon>Betaproteobacteria</taxon>
        <taxon>Rhodocyclales</taxon>
        <taxon>Zoogloeaceae</taxon>
        <taxon>Parazoarcus</taxon>
    </lineage>
</organism>
<dbReference type="Proteomes" id="UP000248259">
    <property type="component" value="Unassembled WGS sequence"/>
</dbReference>
<accession>A0A323UUG5</accession>
<comment type="caution">
    <text evidence="3">The sequence shown here is derived from an EMBL/GenBank/DDBJ whole genome shotgun (WGS) entry which is preliminary data.</text>
</comment>
<evidence type="ECO:0000313" key="4">
    <source>
        <dbReference type="Proteomes" id="UP000248259"/>
    </source>
</evidence>
<proteinExistence type="predicted"/>
<evidence type="ECO:0008006" key="5">
    <source>
        <dbReference type="Google" id="ProtNLM"/>
    </source>
</evidence>
<keyword evidence="2" id="KW-0472">Membrane</keyword>
<name>A0A323UUG5_9RHOO</name>
<keyword evidence="2" id="KW-1133">Transmembrane helix</keyword>
<protein>
    <recommendedName>
        <fullName evidence="5">General secretion pathway protein GspN</fullName>
    </recommendedName>
</protein>
<gene>
    <name evidence="3" type="ORF">DNK49_12690</name>
</gene>
<feature type="transmembrane region" description="Helical" evidence="2">
    <location>
        <begin position="7"/>
        <end position="26"/>
    </location>
</feature>
<evidence type="ECO:0000313" key="3">
    <source>
        <dbReference type="EMBL" id="PZA16169.1"/>
    </source>
</evidence>
<sequence>MTLKPQTLLLGVVVVALAAIAGYWSLLAVPRDLPGAVVPDAAALRAQTVDAVVPDAALVQAIAARPLFIPGRRPLADDAQATTDSASTSGGGRLVLKGVLGAGDVGVAILSRDGVVRRLSRGQVVDGWTLEQIDGRVARFSGAGGETMELKLEHLTQGTAGQAQAVPPPLQPQSADPQAAAGTTTAPPPPPAPVVRPAAGALSPEELVAARRARREALLRSQAN</sequence>
<feature type="region of interest" description="Disordered" evidence="1">
    <location>
        <begin position="158"/>
        <end position="200"/>
    </location>
</feature>
<reference evidence="3 4" key="1">
    <citation type="submission" date="2018-06" db="EMBL/GenBank/DDBJ databases">
        <title>Azoarcus communis strain SWub3 genome.</title>
        <authorList>
            <person name="Zorraquino Salvo V."/>
            <person name="Toubiana D."/>
            <person name="Blumwald E."/>
        </authorList>
    </citation>
    <scope>NUCLEOTIDE SEQUENCE [LARGE SCALE GENOMIC DNA]</scope>
    <source>
        <strain evidence="3 4">SWub3</strain>
    </source>
</reference>
<dbReference type="AlphaFoldDB" id="A0A323UUG5"/>
<dbReference type="RefSeq" id="WP_110525082.1">
    <property type="nucleotide sequence ID" value="NZ_QKOE01000008.1"/>
</dbReference>
<evidence type="ECO:0000256" key="1">
    <source>
        <dbReference type="SAM" id="MobiDB-lite"/>
    </source>
</evidence>
<feature type="compositionally biased region" description="Low complexity" evidence="1">
    <location>
        <begin position="172"/>
        <end position="185"/>
    </location>
</feature>
<dbReference type="EMBL" id="QKOE01000008">
    <property type="protein sequence ID" value="PZA16169.1"/>
    <property type="molecule type" value="Genomic_DNA"/>
</dbReference>
<evidence type="ECO:0000256" key="2">
    <source>
        <dbReference type="SAM" id="Phobius"/>
    </source>
</evidence>